<organism evidence="13 14">
    <name type="scientific">Proteus hauseri ATCC 700826</name>
    <dbReference type="NCBI Taxonomy" id="1354271"/>
    <lineage>
        <taxon>Bacteria</taxon>
        <taxon>Pseudomonadati</taxon>
        <taxon>Pseudomonadota</taxon>
        <taxon>Gammaproteobacteria</taxon>
        <taxon>Enterobacterales</taxon>
        <taxon>Morganellaceae</taxon>
        <taxon>Proteus</taxon>
    </lineage>
</organism>
<evidence type="ECO:0000313" key="13">
    <source>
        <dbReference type="EMBL" id="OAT46947.1"/>
    </source>
</evidence>
<name>A0AAJ3HS72_PROHU</name>
<evidence type="ECO:0000256" key="5">
    <source>
        <dbReference type="ARBA" id="ARBA00022832"/>
    </source>
</evidence>
<comment type="catalytic activity">
    <reaction evidence="9 11">
        <text>N(6)-carboxybiotinyl-L-lysyl-[protein] + acetyl-CoA = N(6)-biotinyl-L-lysyl-[protein] + malonyl-CoA</text>
        <dbReference type="Rhea" id="RHEA:54728"/>
        <dbReference type="Rhea" id="RHEA-COMP:10505"/>
        <dbReference type="Rhea" id="RHEA-COMP:10506"/>
        <dbReference type="ChEBI" id="CHEBI:57288"/>
        <dbReference type="ChEBI" id="CHEBI:57384"/>
        <dbReference type="ChEBI" id="CHEBI:83144"/>
        <dbReference type="ChEBI" id="CHEBI:83145"/>
        <dbReference type="EC" id="2.1.3.15"/>
    </reaction>
</comment>
<evidence type="ECO:0000256" key="6">
    <source>
        <dbReference type="ARBA" id="ARBA00022840"/>
    </source>
</evidence>
<dbReference type="PROSITE" id="PS50989">
    <property type="entry name" value="COA_CT_CTER"/>
    <property type="match status" value="1"/>
</dbReference>
<keyword evidence="5 11" id="KW-0276">Fatty acid metabolism</keyword>
<sequence>MSYIHLGFEKPIVELDEKIDALLTFKQSQDEPTGINLDEEISRLRQKSLSLTRSIFADLGAWEIVQLARHPMRPYTLDYINAIFTDFQELAGDRAYADDKAIVAGLARLDNMPVMIIGQQKGRDTKEKVRRNFGMPSPEGYRKSLRLMKMAERFHLPVIIFIDSAGAYPGVGAEERGQAEAIARNILEMSRLKTPVICTITGEGCSGGALAIGVGDRVNMLQYSTYAAISPEGCASILWKNSDKAPLAAEAMGMTAPKLQSLGIIDAIIPEPLGGAHREYQQAAEFLKQQLLIDLAQLKLLSIDELLEDRYQKLMSYGYC</sequence>
<dbReference type="GO" id="GO:0005524">
    <property type="term" value="F:ATP binding"/>
    <property type="evidence" value="ECO:0007669"/>
    <property type="project" value="UniProtKB-KW"/>
</dbReference>
<keyword evidence="7 11" id="KW-0443">Lipid metabolism</keyword>
<dbReference type="InterPro" id="IPR011763">
    <property type="entry name" value="COA_CT_C"/>
</dbReference>
<keyword evidence="4 11" id="KW-0547">Nucleotide-binding</keyword>
<feature type="domain" description="CoA carboxyltransferase C-terminal" evidence="12">
    <location>
        <begin position="36"/>
        <end position="297"/>
    </location>
</feature>
<reference evidence="13 14" key="1">
    <citation type="submission" date="2016-04" db="EMBL/GenBank/DDBJ databases">
        <title>ATOL: Assembling a taxonomically balanced genome-scale reconstruction of the evolutionary history of the Enterobacteriaceae.</title>
        <authorList>
            <person name="Plunkett G.III."/>
            <person name="Neeno-Eckwall E.C."/>
            <person name="Glasner J.D."/>
            <person name="Perna N.T."/>
        </authorList>
    </citation>
    <scope>NUCLEOTIDE SEQUENCE [LARGE SCALE GENOMIC DNA]</scope>
    <source>
        <strain evidence="13 14">ATCC 700826</strain>
    </source>
</reference>
<evidence type="ECO:0000256" key="4">
    <source>
        <dbReference type="ARBA" id="ARBA00022741"/>
    </source>
</evidence>
<evidence type="ECO:0000256" key="11">
    <source>
        <dbReference type="HAMAP-Rule" id="MF_00823"/>
    </source>
</evidence>
<dbReference type="InterPro" id="IPR001095">
    <property type="entry name" value="Acetyl_CoA_COase_a_su"/>
</dbReference>
<evidence type="ECO:0000256" key="8">
    <source>
        <dbReference type="ARBA" id="ARBA00023160"/>
    </source>
</evidence>
<evidence type="ECO:0000256" key="7">
    <source>
        <dbReference type="ARBA" id="ARBA00023098"/>
    </source>
</evidence>
<keyword evidence="11" id="KW-0963">Cytoplasm</keyword>
<dbReference type="SUPFAM" id="SSF52096">
    <property type="entry name" value="ClpP/crotonase"/>
    <property type="match status" value="1"/>
</dbReference>
<dbReference type="Proteomes" id="UP000078250">
    <property type="component" value="Unassembled WGS sequence"/>
</dbReference>
<comment type="similarity">
    <text evidence="11">Belongs to the AccA family.</text>
</comment>
<evidence type="ECO:0000256" key="10">
    <source>
        <dbReference type="ARBA" id="ARBA00058482"/>
    </source>
</evidence>
<dbReference type="RefSeq" id="WP_064719922.1">
    <property type="nucleotide sequence ID" value="NZ_LXEV01000022.1"/>
</dbReference>
<comment type="subunit">
    <text evidence="11">Acetyl-CoA carboxylase is a heterohexamer composed of biotin carboxyl carrier protein (AccB), biotin carboxylase (AccC) and two subunits each of ACCase subunit alpha (AccA) and ACCase subunit beta (AccD).</text>
</comment>
<keyword evidence="2 11" id="KW-0444">Lipid biosynthesis</keyword>
<comment type="function">
    <text evidence="10 11">Component of the acetyl coenzyme A carboxylase (ACC) complex. First, biotin carboxylase catalyzes the carboxylation of biotin on its carrier protein (BCCP) and then the CO(2) group is transferred by the carboxyltransferase to acetyl-CoA to form malonyl-CoA.</text>
</comment>
<keyword evidence="14" id="KW-1185">Reference proteome</keyword>
<comment type="caution">
    <text evidence="13">The sequence shown here is derived from an EMBL/GenBank/DDBJ whole genome shotgun (WGS) entry which is preliminary data.</text>
</comment>
<gene>
    <name evidence="11" type="primary">accA</name>
    <name evidence="13" type="ORF">M997_1945</name>
</gene>
<dbReference type="GO" id="GO:0003989">
    <property type="term" value="F:acetyl-CoA carboxylase activity"/>
    <property type="evidence" value="ECO:0007669"/>
    <property type="project" value="InterPro"/>
</dbReference>
<evidence type="ECO:0000256" key="3">
    <source>
        <dbReference type="ARBA" id="ARBA00022679"/>
    </source>
</evidence>
<dbReference type="NCBIfam" id="NF041504">
    <property type="entry name" value="AccA_sub"/>
    <property type="match status" value="1"/>
</dbReference>
<dbReference type="HAMAP" id="MF_00823">
    <property type="entry name" value="AcetylCoA_CT_alpha"/>
    <property type="match status" value="1"/>
</dbReference>
<keyword evidence="8 11" id="KW-0275">Fatty acid biosynthesis</keyword>
<dbReference type="FunFam" id="3.90.226.10:FF:000008">
    <property type="entry name" value="Acetyl-coenzyme A carboxylase carboxyl transferase subunit alpha"/>
    <property type="match status" value="1"/>
</dbReference>
<dbReference type="GO" id="GO:0009317">
    <property type="term" value="C:acetyl-CoA carboxylase complex"/>
    <property type="evidence" value="ECO:0007669"/>
    <property type="project" value="InterPro"/>
</dbReference>
<comment type="pathway">
    <text evidence="1 11">Lipid metabolism; malonyl-CoA biosynthesis; malonyl-CoA from acetyl-CoA: step 1/1.</text>
</comment>
<keyword evidence="3 11" id="KW-0808">Transferase</keyword>
<dbReference type="Gene3D" id="3.90.226.10">
    <property type="entry name" value="2-enoyl-CoA Hydratase, Chain A, domain 1"/>
    <property type="match status" value="1"/>
</dbReference>
<dbReference type="GO" id="GO:2001295">
    <property type="term" value="P:malonyl-CoA biosynthetic process"/>
    <property type="evidence" value="ECO:0007669"/>
    <property type="project" value="UniProtKB-UniRule"/>
</dbReference>
<evidence type="ECO:0000256" key="1">
    <source>
        <dbReference type="ARBA" id="ARBA00004956"/>
    </source>
</evidence>
<evidence type="ECO:0000256" key="9">
    <source>
        <dbReference type="ARBA" id="ARBA00049152"/>
    </source>
</evidence>
<dbReference type="Pfam" id="PF03255">
    <property type="entry name" value="ACCA"/>
    <property type="match status" value="1"/>
</dbReference>
<keyword evidence="6 11" id="KW-0067">ATP-binding</keyword>
<keyword evidence="13" id="KW-0436">Ligase</keyword>
<dbReference type="PANTHER" id="PTHR42853:SF3">
    <property type="entry name" value="ACETYL-COENZYME A CARBOXYLASE CARBOXYL TRANSFERASE SUBUNIT ALPHA, CHLOROPLASTIC"/>
    <property type="match status" value="1"/>
</dbReference>
<dbReference type="NCBIfam" id="NF004344">
    <property type="entry name" value="PRK05724.1"/>
    <property type="match status" value="1"/>
</dbReference>
<accession>A0AAJ3HS72</accession>
<proteinExistence type="inferred from homology"/>
<dbReference type="InterPro" id="IPR029045">
    <property type="entry name" value="ClpP/crotonase-like_dom_sf"/>
</dbReference>
<dbReference type="GO" id="GO:0016743">
    <property type="term" value="F:carboxyl- or carbamoyltransferase activity"/>
    <property type="evidence" value="ECO:0007669"/>
    <property type="project" value="UniProtKB-UniRule"/>
</dbReference>
<protein>
    <recommendedName>
        <fullName evidence="11">Acetyl-coenzyme A carboxylase carboxyl transferase subunit alpha</fullName>
        <shortName evidence="11">ACCase subunit alpha</shortName>
        <shortName evidence="11">Acetyl-CoA carboxylase carboxyltransferase subunit alpha</shortName>
        <ecNumber evidence="11">2.1.3.15</ecNumber>
    </recommendedName>
</protein>
<dbReference type="NCBIfam" id="TIGR00513">
    <property type="entry name" value="accA"/>
    <property type="match status" value="1"/>
</dbReference>
<dbReference type="GO" id="GO:0006633">
    <property type="term" value="P:fatty acid biosynthetic process"/>
    <property type="evidence" value="ECO:0007669"/>
    <property type="project" value="UniProtKB-KW"/>
</dbReference>
<dbReference type="PRINTS" id="PR01069">
    <property type="entry name" value="ACCCTRFRASEA"/>
</dbReference>
<evidence type="ECO:0000256" key="2">
    <source>
        <dbReference type="ARBA" id="ARBA00022516"/>
    </source>
</evidence>
<dbReference type="PANTHER" id="PTHR42853">
    <property type="entry name" value="ACETYL-COENZYME A CARBOXYLASE CARBOXYL TRANSFERASE SUBUNIT ALPHA"/>
    <property type="match status" value="1"/>
</dbReference>
<dbReference type="EC" id="2.1.3.15" evidence="11"/>
<comment type="subcellular location">
    <subcellularLocation>
        <location evidence="11">Cytoplasm</location>
    </subcellularLocation>
</comment>
<dbReference type="AlphaFoldDB" id="A0AAJ3HS72"/>
<dbReference type="EMBL" id="LXEV01000022">
    <property type="protein sequence ID" value="OAT46947.1"/>
    <property type="molecule type" value="Genomic_DNA"/>
</dbReference>
<evidence type="ECO:0000313" key="14">
    <source>
        <dbReference type="Proteomes" id="UP000078250"/>
    </source>
</evidence>
<evidence type="ECO:0000259" key="12">
    <source>
        <dbReference type="PROSITE" id="PS50989"/>
    </source>
</evidence>